<dbReference type="AlphaFoldDB" id="A0A0F8XK08"/>
<feature type="non-terminal residue" evidence="2">
    <location>
        <position position="1"/>
    </location>
</feature>
<organism evidence="2">
    <name type="scientific">marine sediment metagenome</name>
    <dbReference type="NCBI Taxonomy" id="412755"/>
    <lineage>
        <taxon>unclassified sequences</taxon>
        <taxon>metagenomes</taxon>
        <taxon>ecological metagenomes</taxon>
    </lineage>
</organism>
<dbReference type="EMBL" id="LAZR01058734">
    <property type="protein sequence ID" value="KKK69263.1"/>
    <property type="molecule type" value="Genomic_DNA"/>
</dbReference>
<reference evidence="2" key="1">
    <citation type="journal article" date="2015" name="Nature">
        <title>Complex archaea that bridge the gap between prokaryotes and eukaryotes.</title>
        <authorList>
            <person name="Spang A."/>
            <person name="Saw J.H."/>
            <person name="Jorgensen S.L."/>
            <person name="Zaremba-Niedzwiedzka K."/>
            <person name="Martijn J."/>
            <person name="Lind A.E."/>
            <person name="van Eijk R."/>
            <person name="Schleper C."/>
            <person name="Guy L."/>
            <person name="Ettema T.J."/>
        </authorList>
    </citation>
    <scope>NUCLEOTIDE SEQUENCE</scope>
</reference>
<comment type="caution">
    <text evidence="2">The sequence shown here is derived from an EMBL/GenBank/DDBJ whole genome shotgun (WGS) entry which is preliminary data.</text>
</comment>
<name>A0A0F8XK08_9ZZZZ</name>
<proteinExistence type="predicted"/>
<accession>A0A0F8XK08</accession>
<feature type="non-terminal residue" evidence="2">
    <location>
        <position position="378"/>
    </location>
</feature>
<protein>
    <recommendedName>
        <fullName evidence="3">Secretin/TonB short N-terminal domain-containing protein</fullName>
    </recommendedName>
</protein>
<evidence type="ECO:0000256" key="1">
    <source>
        <dbReference type="SAM" id="Coils"/>
    </source>
</evidence>
<feature type="coiled-coil region" evidence="1">
    <location>
        <begin position="57"/>
        <end position="84"/>
    </location>
</feature>
<evidence type="ECO:0000313" key="2">
    <source>
        <dbReference type="EMBL" id="KKK69263.1"/>
    </source>
</evidence>
<keyword evidence="1" id="KW-0175">Coiled coil</keyword>
<sequence length="378" mass="42752">ARTLRQSDPQRALSLLQETRKRVESSGLEPTSRDQLLRRVDRALFETQQFIEQNLPRIELTERNQQVRGEIEREQNLKLEKQEKLAVMVDKFNKLMDEQRYAEAEVVAKKVEELDPNNPMAGQLNWYAKFVRRDMLNRRLRADKEDGYWLAMHRVDELSTPYDDNNPLQFGPVQDWSQLSERRRRMFRRDRRRTEREIEIEQKLKTPVGSLRYTNAPLHEVLKDLSTLAEVNIHLDPQGLAEEAVTPDTPINFEVRSEIMLKSVLHLILEPLHLDYVIKDEVLKITSEQLTEGEVFPIVYSVGDLVVPIPNFTPSTRMGLAGALHNAMGDAGLGGGAFFGGGGSSPMAVVASTDGTRSNAAINPGVLAQMSASGATPS</sequence>
<gene>
    <name evidence="2" type="ORF">LCGC14_2935790</name>
</gene>
<evidence type="ECO:0008006" key="3">
    <source>
        <dbReference type="Google" id="ProtNLM"/>
    </source>
</evidence>